<dbReference type="AlphaFoldDB" id="A0AAD6TCZ8"/>
<name>A0AAD6TCZ8_9AGAR</name>
<accession>A0AAD6TCZ8</accession>
<feature type="compositionally biased region" description="Acidic residues" evidence="1">
    <location>
        <begin position="534"/>
        <end position="553"/>
    </location>
</feature>
<dbReference type="EMBL" id="JARJCM010000009">
    <property type="protein sequence ID" value="KAJ7043427.1"/>
    <property type="molecule type" value="Genomic_DNA"/>
</dbReference>
<organism evidence="2 3">
    <name type="scientific">Mycena alexandri</name>
    <dbReference type="NCBI Taxonomy" id="1745969"/>
    <lineage>
        <taxon>Eukaryota</taxon>
        <taxon>Fungi</taxon>
        <taxon>Dikarya</taxon>
        <taxon>Basidiomycota</taxon>
        <taxon>Agaricomycotina</taxon>
        <taxon>Agaricomycetes</taxon>
        <taxon>Agaricomycetidae</taxon>
        <taxon>Agaricales</taxon>
        <taxon>Marasmiineae</taxon>
        <taxon>Mycenaceae</taxon>
        <taxon>Mycena</taxon>
    </lineage>
</organism>
<reference evidence="2" key="1">
    <citation type="submission" date="2023-03" db="EMBL/GenBank/DDBJ databases">
        <title>Massive genome expansion in bonnet fungi (Mycena s.s.) driven by repeated elements and novel gene families across ecological guilds.</title>
        <authorList>
            <consortium name="Lawrence Berkeley National Laboratory"/>
            <person name="Harder C.B."/>
            <person name="Miyauchi S."/>
            <person name="Viragh M."/>
            <person name="Kuo A."/>
            <person name="Thoen E."/>
            <person name="Andreopoulos B."/>
            <person name="Lu D."/>
            <person name="Skrede I."/>
            <person name="Drula E."/>
            <person name="Henrissat B."/>
            <person name="Morin E."/>
            <person name="Kohler A."/>
            <person name="Barry K."/>
            <person name="LaButti K."/>
            <person name="Morin E."/>
            <person name="Salamov A."/>
            <person name="Lipzen A."/>
            <person name="Mereny Z."/>
            <person name="Hegedus B."/>
            <person name="Baldrian P."/>
            <person name="Stursova M."/>
            <person name="Weitz H."/>
            <person name="Taylor A."/>
            <person name="Grigoriev I.V."/>
            <person name="Nagy L.G."/>
            <person name="Martin F."/>
            <person name="Kauserud H."/>
        </authorList>
    </citation>
    <scope>NUCLEOTIDE SEQUENCE</scope>
    <source>
        <strain evidence="2">CBHHK200</strain>
    </source>
</reference>
<evidence type="ECO:0000313" key="3">
    <source>
        <dbReference type="Proteomes" id="UP001218188"/>
    </source>
</evidence>
<dbReference type="Proteomes" id="UP001218188">
    <property type="component" value="Unassembled WGS sequence"/>
</dbReference>
<feature type="compositionally biased region" description="Gly residues" evidence="1">
    <location>
        <begin position="567"/>
        <end position="581"/>
    </location>
</feature>
<keyword evidence="3" id="KW-1185">Reference proteome</keyword>
<feature type="region of interest" description="Disordered" evidence="1">
    <location>
        <begin position="513"/>
        <end position="592"/>
    </location>
</feature>
<feature type="compositionally biased region" description="Pro residues" evidence="1">
    <location>
        <begin position="349"/>
        <end position="384"/>
    </location>
</feature>
<feature type="compositionally biased region" description="Low complexity" evidence="1">
    <location>
        <begin position="319"/>
        <end position="348"/>
    </location>
</feature>
<proteinExistence type="predicted"/>
<sequence length="771" mass="83882">MGKGKKDGPPKKRGNRSDVVGLRAEHLHAELDNYCTASAAGTTRTWYPKLFKSYWEKFPWEIPFNQDPTEDALANVTADSALTAEQKAEKKKVVADTEVKIKRWFNYQRSHSGTGINPWMKFLRADLKPTEERRPRRLLDYQVYMQDEEKNAAINSAMAERYPDKVGAKDSIKWRAQLARELLAAEPEEVQDEFRLKGEEEYEEAMEEYQKNEGGGANMEDFDEDARAEARARLVATVKPLLLSIRKLTGYQVTMLVGGVINGKVEVRSVHGGTVDGKNEDGPEGIDFTRWDPQGYKPFMKHFMRYIAAANGTPQAVEGPSASTAPEGSSSSASAMAPSGESPGSTIPPTAPLPPLPPSSHPPAMPSMPAPPPARSFSVTPPPCSELVNARSAAGPKAPGPSGDEEGGIEMDIDHAGDVDANVERGFGVREKTPAVREKTPAEFAGLSIASPLRRSVMELTPESRRLKIGRLGRLSEWDLAREENMARNKEILASQRITDEVASLMAEIRNEMKRKPGEEQGGTKNKRAKVDGADEDDYSDAGESGSDSDENDGAEREGTPTPRTTRGGGRGGGRAAAGGAKGRKKGKGQGQAVVVGDDNVPKWAADAHVTLLAGGGGEVWTKLVNLWWDYEKAASFLGPAKGKGTAIRPKEVSGWISRARTGGPSPAIIDVCSFAARWWAWWVEINPVWRPRTSVGVKRLAKEGDGDWGSVASTGPNGMLNILICLRWWYDALGGDEGGRTEWKEALEDVVWALERICVPAAGGEEETEI</sequence>
<feature type="region of interest" description="Disordered" evidence="1">
    <location>
        <begin position="315"/>
        <end position="411"/>
    </location>
</feature>
<evidence type="ECO:0000313" key="2">
    <source>
        <dbReference type="EMBL" id="KAJ7043427.1"/>
    </source>
</evidence>
<comment type="caution">
    <text evidence="2">The sequence shown here is derived from an EMBL/GenBank/DDBJ whole genome shotgun (WGS) entry which is preliminary data.</text>
</comment>
<gene>
    <name evidence="2" type="ORF">C8F04DRAFT_1250855</name>
</gene>
<protein>
    <submittedName>
        <fullName evidence="2">Uncharacterized protein</fullName>
    </submittedName>
</protein>
<evidence type="ECO:0000256" key="1">
    <source>
        <dbReference type="SAM" id="MobiDB-lite"/>
    </source>
</evidence>